<proteinExistence type="predicted"/>
<accession>A0AA35ZJM8</accession>
<keyword evidence="2" id="KW-1185">Reference proteome</keyword>
<sequence>MQLDFGETEYILISWLRVDPYVDLLHDERGHSNSNLCARLFSYITDAHLWLKDLEDYIMSPNFFALQDEDVVMLIQLVFMLKGLHRRDVKTGIHVAVYKLDDNIDEWNSYYI</sequence>
<gene>
    <name evidence="1" type="ORF">LSALG_LOCUS31911</name>
</gene>
<evidence type="ECO:0000313" key="2">
    <source>
        <dbReference type="Proteomes" id="UP001177003"/>
    </source>
</evidence>
<dbReference type="AlphaFoldDB" id="A0AA35ZJM8"/>
<reference evidence="1" key="1">
    <citation type="submission" date="2023-04" db="EMBL/GenBank/DDBJ databases">
        <authorList>
            <person name="Vijverberg K."/>
            <person name="Xiong W."/>
            <person name="Schranz E."/>
        </authorList>
    </citation>
    <scope>NUCLEOTIDE SEQUENCE</scope>
</reference>
<evidence type="ECO:0000313" key="1">
    <source>
        <dbReference type="EMBL" id="CAI9292867.1"/>
    </source>
</evidence>
<dbReference type="Proteomes" id="UP001177003">
    <property type="component" value="Chromosome 7"/>
</dbReference>
<organism evidence="1 2">
    <name type="scientific">Lactuca saligna</name>
    <name type="common">Willowleaf lettuce</name>
    <dbReference type="NCBI Taxonomy" id="75948"/>
    <lineage>
        <taxon>Eukaryota</taxon>
        <taxon>Viridiplantae</taxon>
        <taxon>Streptophyta</taxon>
        <taxon>Embryophyta</taxon>
        <taxon>Tracheophyta</taxon>
        <taxon>Spermatophyta</taxon>
        <taxon>Magnoliopsida</taxon>
        <taxon>eudicotyledons</taxon>
        <taxon>Gunneridae</taxon>
        <taxon>Pentapetalae</taxon>
        <taxon>asterids</taxon>
        <taxon>campanulids</taxon>
        <taxon>Asterales</taxon>
        <taxon>Asteraceae</taxon>
        <taxon>Cichorioideae</taxon>
        <taxon>Cichorieae</taxon>
        <taxon>Lactucinae</taxon>
        <taxon>Lactuca</taxon>
    </lineage>
</organism>
<dbReference type="EMBL" id="OX465083">
    <property type="protein sequence ID" value="CAI9292867.1"/>
    <property type="molecule type" value="Genomic_DNA"/>
</dbReference>
<protein>
    <submittedName>
        <fullName evidence="1">Uncharacterized protein</fullName>
    </submittedName>
</protein>
<name>A0AA35ZJM8_LACSI</name>